<protein>
    <submittedName>
        <fullName evidence="1">Uncharacterized protein</fullName>
    </submittedName>
</protein>
<accession>A0A8S1RBV2</accession>
<keyword evidence="2" id="KW-1185">Reference proteome</keyword>
<name>A0A8S1RBV2_9CILI</name>
<gene>
    <name evidence="1" type="ORF">PSON_ATCC_30995.1.T1620013</name>
</gene>
<dbReference type="EMBL" id="CAJJDN010000162">
    <property type="protein sequence ID" value="CAD8125751.1"/>
    <property type="molecule type" value="Genomic_DNA"/>
</dbReference>
<dbReference type="AlphaFoldDB" id="A0A8S1RBV2"/>
<evidence type="ECO:0000313" key="2">
    <source>
        <dbReference type="Proteomes" id="UP000692954"/>
    </source>
</evidence>
<sequence>MILHQEGLFLNMWKIGQKQNLSQSKLIKDNLIQIQLQSFQLVINQILMTRDKYLKIKDKYQPINIILYF</sequence>
<reference evidence="1" key="1">
    <citation type="submission" date="2021-01" db="EMBL/GenBank/DDBJ databases">
        <authorList>
            <consortium name="Genoscope - CEA"/>
            <person name="William W."/>
        </authorList>
    </citation>
    <scope>NUCLEOTIDE SEQUENCE</scope>
</reference>
<dbReference type="Proteomes" id="UP000692954">
    <property type="component" value="Unassembled WGS sequence"/>
</dbReference>
<evidence type="ECO:0000313" key="1">
    <source>
        <dbReference type="EMBL" id="CAD8125751.1"/>
    </source>
</evidence>
<proteinExistence type="predicted"/>
<comment type="caution">
    <text evidence="1">The sequence shown here is derived from an EMBL/GenBank/DDBJ whole genome shotgun (WGS) entry which is preliminary data.</text>
</comment>
<organism evidence="1 2">
    <name type="scientific">Paramecium sonneborni</name>
    <dbReference type="NCBI Taxonomy" id="65129"/>
    <lineage>
        <taxon>Eukaryota</taxon>
        <taxon>Sar</taxon>
        <taxon>Alveolata</taxon>
        <taxon>Ciliophora</taxon>
        <taxon>Intramacronucleata</taxon>
        <taxon>Oligohymenophorea</taxon>
        <taxon>Peniculida</taxon>
        <taxon>Parameciidae</taxon>
        <taxon>Paramecium</taxon>
    </lineage>
</organism>